<evidence type="ECO:0000256" key="15">
    <source>
        <dbReference type="ARBA" id="ARBA00055277"/>
    </source>
</evidence>
<dbReference type="Pfam" id="PF00229">
    <property type="entry name" value="TNF"/>
    <property type="match status" value="1"/>
</dbReference>
<gene>
    <name evidence="21" type="ORF">ACEWY4_006746</name>
</gene>
<keyword evidence="10 19" id="KW-0479">Metal-binding</keyword>
<feature type="domain" description="THD" evidence="20">
    <location>
        <begin position="122"/>
        <end position="285"/>
    </location>
</feature>
<dbReference type="CDD" id="cd00184">
    <property type="entry name" value="TNF"/>
    <property type="match status" value="1"/>
</dbReference>
<dbReference type="GO" id="GO:2001238">
    <property type="term" value="P:positive regulation of extrinsic apoptotic signaling pathway"/>
    <property type="evidence" value="ECO:0007669"/>
    <property type="project" value="UniProtKB-ARBA"/>
</dbReference>
<organism evidence="21 22">
    <name type="scientific">Coilia grayii</name>
    <name type="common">Gray's grenadier anchovy</name>
    <dbReference type="NCBI Taxonomy" id="363190"/>
    <lineage>
        <taxon>Eukaryota</taxon>
        <taxon>Metazoa</taxon>
        <taxon>Chordata</taxon>
        <taxon>Craniata</taxon>
        <taxon>Vertebrata</taxon>
        <taxon>Euteleostomi</taxon>
        <taxon>Actinopterygii</taxon>
        <taxon>Neopterygii</taxon>
        <taxon>Teleostei</taxon>
        <taxon>Clupei</taxon>
        <taxon>Clupeiformes</taxon>
        <taxon>Clupeoidei</taxon>
        <taxon>Engraulidae</taxon>
        <taxon>Coilinae</taxon>
        <taxon>Coilia</taxon>
    </lineage>
</organism>
<dbReference type="SMART" id="SM00207">
    <property type="entry name" value="TNF"/>
    <property type="match status" value="1"/>
</dbReference>
<keyword evidence="4" id="KW-1003">Cell membrane</keyword>
<evidence type="ECO:0000256" key="7">
    <source>
        <dbReference type="ARBA" id="ARBA00022553"/>
    </source>
</evidence>
<sequence length="286" mass="32546">MESSHTYFGLILLVAVLLQTAAVAINFLYFNHALSTVKQAFSMSSVSCLMGTHTKIDTEERKYDPCWQIMQQLQHRIEKVVCSLIYFYTLNNVFPFIKNASNLEWMPSTAAENSDFGHHPEIAAHLTAAFWTKEEKEVGSPPSNTKVQGQKIEAWESQRGLAFQNNLDMRNGELIFPQAGLYYIYSQTYFRLPQQELEGTEEEEPRNGQVLQYIYKKMSSYPVPLLLMKNARTTCWSRDQDYGLFSIYQAGVIPLSAGDRVFVTVSNTSSLDMDGRSSFFGAFLVT</sequence>
<evidence type="ECO:0000256" key="11">
    <source>
        <dbReference type="ARBA" id="ARBA00022833"/>
    </source>
</evidence>
<evidence type="ECO:0000256" key="14">
    <source>
        <dbReference type="ARBA" id="ARBA00023136"/>
    </source>
</evidence>
<evidence type="ECO:0000256" key="17">
    <source>
        <dbReference type="ARBA" id="ARBA00074586"/>
    </source>
</evidence>
<dbReference type="GO" id="GO:0046872">
    <property type="term" value="F:metal ion binding"/>
    <property type="evidence" value="ECO:0007669"/>
    <property type="project" value="UniProtKB-KW"/>
</dbReference>
<evidence type="ECO:0000256" key="13">
    <source>
        <dbReference type="ARBA" id="ARBA00022989"/>
    </source>
</evidence>
<comment type="similarity">
    <text evidence="3">Belongs to the tumor necrosis factor family.</text>
</comment>
<evidence type="ECO:0000256" key="12">
    <source>
        <dbReference type="ARBA" id="ARBA00022968"/>
    </source>
</evidence>
<accession>A0ABD1KEK6</accession>
<dbReference type="PANTHER" id="PTHR11471:SF27">
    <property type="entry name" value="TUMOR NECROSIS FACTOR LIGAND SUPERFAMILY MEMBER 10"/>
    <property type="match status" value="1"/>
</dbReference>
<evidence type="ECO:0000256" key="18">
    <source>
        <dbReference type="ARBA" id="ARBA00083215"/>
    </source>
</evidence>
<comment type="subcellular location">
    <subcellularLocation>
        <location evidence="1">Cell membrane</location>
        <topology evidence="1">Single-pass type II membrane protein</topology>
    </subcellularLocation>
    <subcellularLocation>
        <location evidence="2">Secreted</location>
    </subcellularLocation>
</comment>
<evidence type="ECO:0000256" key="1">
    <source>
        <dbReference type="ARBA" id="ARBA00004401"/>
    </source>
</evidence>
<feature type="binding site" evidence="19">
    <location>
        <position position="235"/>
    </location>
    <ligand>
        <name>Zn(2+)</name>
        <dbReference type="ChEBI" id="CHEBI:29105"/>
        <note>ligand shared between all trimeric partners</note>
    </ligand>
</feature>
<keyword evidence="8" id="KW-0812">Transmembrane</keyword>
<dbReference type="PROSITE" id="PS50049">
    <property type="entry name" value="THD_2"/>
    <property type="match status" value="1"/>
</dbReference>
<comment type="caution">
    <text evidence="21">The sequence shown here is derived from an EMBL/GenBank/DDBJ whole genome shotgun (WGS) entry which is preliminary data.</text>
</comment>
<evidence type="ECO:0000256" key="10">
    <source>
        <dbReference type="ARBA" id="ARBA00022723"/>
    </source>
</evidence>
<name>A0ABD1KEK6_9TELE</name>
<keyword evidence="5" id="KW-0202">Cytokine</keyword>
<evidence type="ECO:0000256" key="6">
    <source>
        <dbReference type="ARBA" id="ARBA00022525"/>
    </source>
</evidence>
<keyword evidence="9" id="KW-0053">Apoptosis</keyword>
<keyword evidence="22" id="KW-1185">Reference proteome</keyword>
<evidence type="ECO:0000256" key="4">
    <source>
        <dbReference type="ARBA" id="ARBA00022475"/>
    </source>
</evidence>
<keyword evidence="6" id="KW-0964">Secreted</keyword>
<keyword evidence="11 19" id="KW-0862">Zinc</keyword>
<evidence type="ECO:0000313" key="22">
    <source>
        <dbReference type="Proteomes" id="UP001591681"/>
    </source>
</evidence>
<dbReference type="AlphaFoldDB" id="A0ABD1KEK6"/>
<dbReference type="InterPro" id="IPR008983">
    <property type="entry name" value="Tumour_necrosis_fac-like_dom"/>
</dbReference>
<dbReference type="GO" id="GO:0006915">
    <property type="term" value="P:apoptotic process"/>
    <property type="evidence" value="ECO:0007669"/>
    <property type="project" value="UniProtKB-KW"/>
</dbReference>
<evidence type="ECO:0000256" key="2">
    <source>
        <dbReference type="ARBA" id="ARBA00004613"/>
    </source>
</evidence>
<evidence type="ECO:0000256" key="19">
    <source>
        <dbReference type="PIRSR" id="PIRSR038013-50"/>
    </source>
</evidence>
<dbReference type="InterPro" id="IPR006052">
    <property type="entry name" value="TNF_dom"/>
</dbReference>
<dbReference type="GO" id="GO:0005125">
    <property type="term" value="F:cytokine activity"/>
    <property type="evidence" value="ECO:0007669"/>
    <property type="project" value="UniProtKB-KW"/>
</dbReference>
<dbReference type="EMBL" id="JBHFQA010000006">
    <property type="protein sequence ID" value="KAL2097539.1"/>
    <property type="molecule type" value="Genomic_DNA"/>
</dbReference>
<dbReference type="SUPFAM" id="SSF49842">
    <property type="entry name" value="TNF-like"/>
    <property type="match status" value="1"/>
</dbReference>
<evidence type="ECO:0000256" key="8">
    <source>
        <dbReference type="ARBA" id="ARBA00022692"/>
    </source>
</evidence>
<keyword evidence="12" id="KW-0735">Signal-anchor</keyword>
<evidence type="ECO:0000313" key="21">
    <source>
        <dbReference type="EMBL" id="KAL2097539.1"/>
    </source>
</evidence>
<dbReference type="GO" id="GO:0005886">
    <property type="term" value="C:plasma membrane"/>
    <property type="evidence" value="ECO:0007669"/>
    <property type="project" value="UniProtKB-SubCell"/>
</dbReference>
<evidence type="ECO:0000259" key="20">
    <source>
        <dbReference type="PROSITE" id="PS50049"/>
    </source>
</evidence>
<keyword evidence="7" id="KW-0597">Phosphoprotein</keyword>
<comment type="subunit">
    <text evidence="16">Homotrimer. One TNFSF10 homotrimer interacts with three TNFSF10A mononers. One TNFSF10 homotrimer interacts with three TNFSF10B mononers.</text>
</comment>
<dbReference type="Gene3D" id="2.60.120.40">
    <property type="match status" value="1"/>
</dbReference>
<evidence type="ECO:0000256" key="3">
    <source>
        <dbReference type="ARBA" id="ARBA00008670"/>
    </source>
</evidence>
<dbReference type="PANTHER" id="PTHR11471">
    <property type="entry name" value="TUMOR NECROSIS FACTOR FAMILY MEMBER"/>
    <property type="match status" value="1"/>
</dbReference>
<reference evidence="21 22" key="1">
    <citation type="submission" date="2024-09" db="EMBL/GenBank/DDBJ databases">
        <title>A chromosome-level genome assembly of Gray's grenadier anchovy, Coilia grayii.</title>
        <authorList>
            <person name="Fu Z."/>
        </authorList>
    </citation>
    <scope>NUCLEOTIDE SEQUENCE [LARGE SCALE GENOMIC DNA]</scope>
    <source>
        <strain evidence="21">G4</strain>
        <tissue evidence="21">Muscle</tissue>
    </source>
</reference>
<proteinExistence type="inferred from homology"/>
<keyword evidence="13" id="KW-1133">Transmembrane helix</keyword>
<comment type="function">
    <text evidence="15">Cytokine that binds to TNFRSF10A/TRAILR1, TNFRSF10B/TRAILR2, TNFRSF10C/TRAILR3, TNFRSF10D/TRAILR4 and possibly also to TNFRSF11B/OPG. Induces apoptosis. Its activity may be modulated by binding to the decoy receptors TNFRSF10C/TRAILR3, TNFRSF10D/TRAILR4 and TNFRSF11B/OPG that cannot induce apoptosis.</text>
</comment>
<protein>
    <recommendedName>
        <fullName evidence="17">Tumor necrosis factor ligand superfamily member 10</fullName>
    </recommendedName>
    <alternativeName>
        <fullName evidence="18">TNF-related apoptosis-inducing ligand</fullName>
    </alternativeName>
</protein>
<dbReference type="PIRSF" id="PIRSF038013">
    <property type="entry name" value="TNF10_TNF11"/>
    <property type="match status" value="1"/>
</dbReference>
<evidence type="ECO:0000256" key="16">
    <source>
        <dbReference type="ARBA" id="ARBA00063957"/>
    </source>
</evidence>
<keyword evidence="14" id="KW-0472">Membrane</keyword>
<evidence type="ECO:0000256" key="5">
    <source>
        <dbReference type="ARBA" id="ARBA00022514"/>
    </source>
</evidence>
<dbReference type="FunFam" id="2.60.120.40:FF:000014">
    <property type="entry name" value="Tumor necrosis factor ligand superfamily member"/>
    <property type="match status" value="1"/>
</dbReference>
<dbReference type="InterPro" id="IPR017355">
    <property type="entry name" value="TNF_ligand_10/11"/>
</dbReference>
<dbReference type="GO" id="GO:0005615">
    <property type="term" value="C:extracellular space"/>
    <property type="evidence" value="ECO:0007669"/>
    <property type="project" value="UniProtKB-KW"/>
</dbReference>
<dbReference type="Proteomes" id="UP001591681">
    <property type="component" value="Unassembled WGS sequence"/>
</dbReference>
<evidence type="ECO:0000256" key="9">
    <source>
        <dbReference type="ARBA" id="ARBA00022703"/>
    </source>
</evidence>